<name>A0AB34ALK0_STAUR</name>
<sequence>MAVATREERAERNSDIRKRLVKYWRENYEPKYNLIAEDIEVDYTNLRRYVINRHNFGIENLDKIENFLVKKGY</sequence>
<evidence type="ECO:0000313" key="2">
    <source>
        <dbReference type="Proteomes" id="UP000321839"/>
    </source>
</evidence>
<comment type="caution">
    <text evidence="1">The sequence shown here is derived from an EMBL/GenBank/DDBJ whole genome shotgun (WGS) entry which is preliminary data.</text>
</comment>
<evidence type="ECO:0000313" key="1">
    <source>
        <dbReference type="EMBL" id="GEQ04016.1"/>
    </source>
</evidence>
<evidence type="ECO:0008006" key="3">
    <source>
        <dbReference type="Google" id="ProtNLM"/>
    </source>
</evidence>
<dbReference type="AlphaFoldDB" id="A0AB34ALK0"/>
<accession>A0AB34ALK0</accession>
<keyword evidence="2" id="KW-1185">Reference proteome</keyword>
<dbReference type="EMBL" id="BKAW01000019">
    <property type="protein sequence ID" value="GEQ04016.1"/>
    <property type="molecule type" value="Genomic_DNA"/>
</dbReference>
<dbReference type="Proteomes" id="UP000321839">
    <property type="component" value="Unassembled WGS sequence"/>
</dbReference>
<gene>
    <name evidence="1" type="ORF">SCO02_24570</name>
</gene>
<dbReference type="RefSeq" id="WP_103161601.1">
    <property type="nucleotide sequence ID" value="NZ_BKAW01000019.1"/>
</dbReference>
<reference evidence="1 2" key="1">
    <citation type="submission" date="2019-07" db="EMBL/GenBank/DDBJ databases">
        <title>Whole genome shotgun sequence of Staphylococcus cohnii subsp. urealyticus NBRC 109766.</title>
        <authorList>
            <person name="Hosoyama A."/>
            <person name="Uohara A."/>
            <person name="Ohji S."/>
            <person name="Ichikawa N."/>
        </authorList>
    </citation>
    <scope>NUCLEOTIDE SEQUENCE [LARGE SCALE GENOMIC DNA]</scope>
    <source>
        <strain evidence="1 2">NBRC 109766</strain>
    </source>
</reference>
<protein>
    <recommendedName>
        <fullName evidence="3">Phage protein</fullName>
    </recommendedName>
</protein>
<organism evidence="1 2">
    <name type="scientific">Staphylococcus ureilyticus</name>
    <name type="common">Staphylococcus cohnii subsp. urealyticus</name>
    <dbReference type="NCBI Taxonomy" id="94138"/>
    <lineage>
        <taxon>Bacteria</taxon>
        <taxon>Bacillati</taxon>
        <taxon>Bacillota</taxon>
        <taxon>Bacilli</taxon>
        <taxon>Bacillales</taxon>
        <taxon>Staphylococcaceae</taxon>
        <taxon>Staphylococcus</taxon>
        <taxon>Staphylococcus cohnii species complex</taxon>
    </lineage>
</organism>
<proteinExistence type="predicted"/>